<dbReference type="Gene3D" id="3.40.1030.10">
    <property type="entry name" value="Nucleoside phosphorylase/phosphoribosyltransferase catalytic domain"/>
    <property type="match status" value="1"/>
</dbReference>
<dbReference type="GO" id="GO:0004048">
    <property type="term" value="F:anthranilate phosphoribosyltransferase activity"/>
    <property type="evidence" value="ECO:0007669"/>
    <property type="project" value="InterPro"/>
</dbReference>
<dbReference type="PANTHER" id="PTHR43285:SF2">
    <property type="entry name" value="ANTHRANILATE PHOSPHORIBOSYLTRANSFERASE"/>
    <property type="match status" value="1"/>
</dbReference>
<evidence type="ECO:0000313" key="6">
    <source>
        <dbReference type="EMBL" id="SDO76518.1"/>
    </source>
</evidence>
<keyword evidence="3" id="KW-0822">Tryptophan biosynthesis</keyword>
<dbReference type="Proteomes" id="UP000199651">
    <property type="component" value="Unassembled WGS sequence"/>
</dbReference>
<dbReference type="InterPro" id="IPR035902">
    <property type="entry name" value="Nuc_phospho_transferase"/>
</dbReference>
<keyword evidence="4" id="KW-0057">Aromatic amino acid biosynthesis</keyword>
<dbReference type="InterPro" id="IPR000312">
    <property type="entry name" value="Glycosyl_Trfase_fam3"/>
</dbReference>
<dbReference type="Pfam" id="PF00591">
    <property type="entry name" value="Glycos_transf_3"/>
    <property type="match status" value="1"/>
</dbReference>
<keyword evidence="1 6" id="KW-0328">Glycosyltransferase</keyword>
<dbReference type="OrthoDB" id="5145355at2"/>
<proteinExistence type="predicted"/>
<evidence type="ECO:0000256" key="2">
    <source>
        <dbReference type="ARBA" id="ARBA00022679"/>
    </source>
</evidence>
<dbReference type="GO" id="GO:0000162">
    <property type="term" value="P:L-tryptophan biosynthetic process"/>
    <property type="evidence" value="ECO:0007669"/>
    <property type="project" value="UniProtKB-KW"/>
</dbReference>
<evidence type="ECO:0000256" key="3">
    <source>
        <dbReference type="ARBA" id="ARBA00022822"/>
    </source>
</evidence>
<evidence type="ECO:0000256" key="4">
    <source>
        <dbReference type="ARBA" id="ARBA00023141"/>
    </source>
</evidence>
<dbReference type="PANTHER" id="PTHR43285">
    <property type="entry name" value="ANTHRANILATE PHOSPHORIBOSYLTRANSFERASE"/>
    <property type="match status" value="1"/>
</dbReference>
<evidence type="ECO:0000256" key="1">
    <source>
        <dbReference type="ARBA" id="ARBA00022676"/>
    </source>
</evidence>
<feature type="domain" description="Glycosyl transferase family 3" evidence="5">
    <location>
        <begin position="72"/>
        <end position="319"/>
    </location>
</feature>
<accession>A0A1H0M7Q9</accession>
<name>A0A1H0M7Q9_9PSEU</name>
<dbReference type="GO" id="GO:0005829">
    <property type="term" value="C:cytosol"/>
    <property type="evidence" value="ECO:0007669"/>
    <property type="project" value="TreeGrafter"/>
</dbReference>
<evidence type="ECO:0000259" key="5">
    <source>
        <dbReference type="Pfam" id="PF00591"/>
    </source>
</evidence>
<dbReference type="STRING" id="504798.SAMN05421871_10510"/>
<reference evidence="7" key="1">
    <citation type="submission" date="2016-10" db="EMBL/GenBank/DDBJ databases">
        <authorList>
            <person name="Varghese N."/>
            <person name="Submissions S."/>
        </authorList>
    </citation>
    <scope>NUCLEOTIDE SEQUENCE [LARGE SCALE GENOMIC DNA]</scope>
    <source>
        <strain evidence="7">IBRC-M 10655</strain>
    </source>
</reference>
<gene>
    <name evidence="6" type="ORF">SAMN05192558_104450</name>
</gene>
<sequence>MHEVITTLLRGRGSVDVPAWRGLWERLDAGELDRAEIAALLATLCAELPDRDTLVALVVSLRRPAEPVLAGAVNIVGTGGGPGTFNISTAAAFTAAAMGVPVVKTGSRAYTGAVGSIDLLERLGVRLTKSPAETVDALGRFGIAFTGPYVYPLALTRMARTLVPLAMRPFGRFLNAIGPFLAAVPVTAQVTGVSAAAPLARLRELSAVLHDRRIWLCANDQGADELLGFAHNVIHPNDGTGPISLSPGVLAAGTGGLADLAPATEVTTHFLDVLAGKAGAAATEAVCLNAAALAVAGGRHPTWPEAYKAAETAIHDGAARSLADRLRTATAVLRG</sequence>
<dbReference type="InterPro" id="IPR005940">
    <property type="entry name" value="Anthranilate_Pribosyl_Tfrase"/>
</dbReference>
<dbReference type="AlphaFoldDB" id="A0A1H0M7Q9"/>
<keyword evidence="3" id="KW-0028">Amino-acid biosynthesis</keyword>
<organism evidence="6 7">
    <name type="scientific">Actinokineospora alba</name>
    <dbReference type="NCBI Taxonomy" id="504798"/>
    <lineage>
        <taxon>Bacteria</taxon>
        <taxon>Bacillati</taxon>
        <taxon>Actinomycetota</taxon>
        <taxon>Actinomycetes</taxon>
        <taxon>Pseudonocardiales</taxon>
        <taxon>Pseudonocardiaceae</taxon>
        <taxon>Actinokineospora</taxon>
    </lineage>
</organism>
<evidence type="ECO:0000313" key="7">
    <source>
        <dbReference type="Proteomes" id="UP000199651"/>
    </source>
</evidence>
<dbReference type="SUPFAM" id="SSF52418">
    <property type="entry name" value="Nucleoside phosphorylase/phosphoribosyltransferase catalytic domain"/>
    <property type="match status" value="1"/>
</dbReference>
<keyword evidence="2 6" id="KW-0808">Transferase</keyword>
<dbReference type="RefSeq" id="WP_091374089.1">
    <property type="nucleotide sequence ID" value="NZ_FNDV01000005.1"/>
</dbReference>
<keyword evidence="7" id="KW-1185">Reference proteome</keyword>
<dbReference type="EMBL" id="FNJB01000004">
    <property type="protein sequence ID" value="SDO76518.1"/>
    <property type="molecule type" value="Genomic_DNA"/>
</dbReference>
<protein>
    <submittedName>
        <fullName evidence="6">Anthranilate phosphoribosyltransferase</fullName>
    </submittedName>
</protein>